<dbReference type="EMBL" id="CAJVQA010086745">
    <property type="protein sequence ID" value="CAG8839298.1"/>
    <property type="molecule type" value="Genomic_DNA"/>
</dbReference>
<evidence type="ECO:0000313" key="2">
    <source>
        <dbReference type="EMBL" id="CAG8839298.1"/>
    </source>
</evidence>
<protein>
    <submittedName>
        <fullName evidence="2">15946_t:CDS:1</fullName>
    </submittedName>
</protein>
<evidence type="ECO:0000256" key="1">
    <source>
        <dbReference type="SAM" id="MobiDB-lite"/>
    </source>
</evidence>
<evidence type="ECO:0000313" key="3">
    <source>
        <dbReference type="Proteomes" id="UP000789759"/>
    </source>
</evidence>
<dbReference type="Proteomes" id="UP000789759">
    <property type="component" value="Unassembled WGS sequence"/>
</dbReference>
<feature type="non-terminal residue" evidence="2">
    <location>
        <position position="109"/>
    </location>
</feature>
<keyword evidence="3" id="KW-1185">Reference proteome</keyword>
<proteinExistence type="predicted"/>
<dbReference type="AlphaFoldDB" id="A0A9N9PJA5"/>
<comment type="caution">
    <text evidence="2">The sequence shown here is derived from an EMBL/GenBank/DDBJ whole genome shotgun (WGS) entry which is preliminary data.</text>
</comment>
<organism evidence="2 3">
    <name type="scientific">Cetraspora pellucida</name>
    <dbReference type="NCBI Taxonomy" id="1433469"/>
    <lineage>
        <taxon>Eukaryota</taxon>
        <taxon>Fungi</taxon>
        <taxon>Fungi incertae sedis</taxon>
        <taxon>Mucoromycota</taxon>
        <taxon>Glomeromycotina</taxon>
        <taxon>Glomeromycetes</taxon>
        <taxon>Diversisporales</taxon>
        <taxon>Gigasporaceae</taxon>
        <taxon>Cetraspora</taxon>
    </lineage>
</organism>
<reference evidence="2" key="1">
    <citation type="submission" date="2021-06" db="EMBL/GenBank/DDBJ databases">
        <authorList>
            <person name="Kallberg Y."/>
            <person name="Tangrot J."/>
            <person name="Rosling A."/>
        </authorList>
    </citation>
    <scope>NUCLEOTIDE SEQUENCE</scope>
    <source>
        <strain evidence="2">FL966</strain>
    </source>
</reference>
<feature type="non-terminal residue" evidence="2">
    <location>
        <position position="1"/>
    </location>
</feature>
<name>A0A9N9PJA5_9GLOM</name>
<accession>A0A9N9PJA5</accession>
<feature type="region of interest" description="Disordered" evidence="1">
    <location>
        <begin position="1"/>
        <end position="34"/>
    </location>
</feature>
<gene>
    <name evidence="2" type="ORF">CPELLU_LOCUS21839</name>
</gene>
<sequence length="109" mass="12530">DESDSESEGSQISSNKKNYEYNDEPMISNNEGQGVFDFDPTDLVTDLVNVWENSDTKNIEDMLNMEMCMDDNLDDILDEDGKRDIDSDLEANSENLPIALRKTHREFCR</sequence>